<dbReference type="EMBL" id="LBOZ01000002">
    <property type="protein sequence ID" value="KKP47924.1"/>
    <property type="molecule type" value="Genomic_DNA"/>
</dbReference>
<sequence>MEKEENKEKREGVYKLIISASHVVGDKDERVADFASTTWRSGDVVGALEVGKTIAIKKWPVKDGYSDHNATQNHFF</sequence>
<proteinExistence type="predicted"/>
<name>A0A0F9ZUJ4_9BACT</name>
<protein>
    <submittedName>
        <fullName evidence="1">Uncharacterized protein</fullName>
    </submittedName>
</protein>
<gene>
    <name evidence="1" type="ORF">UR38_C0002G0027</name>
</gene>
<dbReference type="AlphaFoldDB" id="A0A0F9ZUJ4"/>
<evidence type="ECO:0000313" key="2">
    <source>
        <dbReference type="Proteomes" id="UP000033995"/>
    </source>
</evidence>
<organism evidence="1 2">
    <name type="scientific">Candidatus Woesebacteria bacterium GW2011_GWA2_33_28</name>
    <dbReference type="NCBI Taxonomy" id="1618561"/>
    <lineage>
        <taxon>Bacteria</taxon>
        <taxon>Candidatus Woeseibacteriota</taxon>
    </lineage>
</organism>
<dbReference type="Proteomes" id="UP000033995">
    <property type="component" value="Unassembled WGS sequence"/>
</dbReference>
<comment type="caution">
    <text evidence="1">The sequence shown here is derived from an EMBL/GenBank/DDBJ whole genome shotgun (WGS) entry which is preliminary data.</text>
</comment>
<accession>A0A0F9ZUJ4</accession>
<evidence type="ECO:0000313" key="1">
    <source>
        <dbReference type="EMBL" id="KKP47924.1"/>
    </source>
</evidence>
<reference evidence="1 2" key="1">
    <citation type="journal article" date="2015" name="Nature">
        <title>rRNA introns, odd ribosomes, and small enigmatic genomes across a large radiation of phyla.</title>
        <authorList>
            <person name="Brown C.T."/>
            <person name="Hug L.A."/>
            <person name="Thomas B.C."/>
            <person name="Sharon I."/>
            <person name="Castelle C.J."/>
            <person name="Singh A."/>
            <person name="Wilkins M.J."/>
            <person name="Williams K.H."/>
            <person name="Banfield J.F."/>
        </authorList>
    </citation>
    <scope>NUCLEOTIDE SEQUENCE [LARGE SCALE GENOMIC DNA]</scope>
</reference>